<dbReference type="SUPFAM" id="SSF88659">
    <property type="entry name" value="Sigma3 and sigma4 domains of RNA polymerase sigma factors"/>
    <property type="match status" value="1"/>
</dbReference>
<dbReference type="Pfam" id="PF08281">
    <property type="entry name" value="Sigma70_r4_2"/>
    <property type="match status" value="1"/>
</dbReference>
<dbReference type="InterPro" id="IPR036388">
    <property type="entry name" value="WH-like_DNA-bd_sf"/>
</dbReference>
<evidence type="ECO:0000256" key="2">
    <source>
        <dbReference type="ARBA" id="ARBA00023015"/>
    </source>
</evidence>
<gene>
    <name evidence="8" type="ORF">EYR15_11450</name>
</gene>
<evidence type="ECO:0000313" key="9">
    <source>
        <dbReference type="Proteomes" id="UP000291613"/>
    </source>
</evidence>
<keyword evidence="4" id="KW-0804">Transcription</keyword>
<dbReference type="InterPro" id="IPR014284">
    <property type="entry name" value="RNA_pol_sigma-70_dom"/>
</dbReference>
<dbReference type="InterPro" id="IPR039425">
    <property type="entry name" value="RNA_pol_sigma-70-like"/>
</dbReference>
<dbReference type="OrthoDB" id="9784272at2"/>
<dbReference type="GO" id="GO:0006352">
    <property type="term" value="P:DNA-templated transcription initiation"/>
    <property type="evidence" value="ECO:0007669"/>
    <property type="project" value="InterPro"/>
</dbReference>
<dbReference type="CDD" id="cd06171">
    <property type="entry name" value="Sigma70_r4"/>
    <property type="match status" value="1"/>
</dbReference>
<dbReference type="GO" id="GO:0016987">
    <property type="term" value="F:sigma factor activity"/>
    <property type="evidence" value="ECO:0007669"/>
    <property type="project" value="UniProtKB-KW"/>
</dbReference>
<protein>
    <submittedName>
        <fullName evidence="8">Sigma-70 family RNA polymerase sigma factor</fullName>
    </submittedName>
</protein>
<evidence type="ECO:0000259" key="6">
    <source>
        <dbReference type="Pfam" id="PF04542"/>
    </source>
</evidence>
<evidence type="ECO:0000259" key="7">
    <source>
        <dbReference type="Pfam" id="PF08281"/>
    </source>
</evidence>
<feature type="domain" description="RNA polymerase sigma-70 region 2" evidence="6">
    <location>
        <begin position="20"/>
        <end position="87"/>
    </location>
</feature>
<sequence>MACLVARIADARDKQAFAALFDHYAPRLVAFLERLGAEPALAEEVMQDTMTALWRKADTFDPAKSSVGTWLYRIARNRRIDLLRRNRGQMVDIDDTAPPVDDAPQPDEEASSRERQGFIRRAMTMLPPEQMALVRLAFFEERSHSEIAAATGLPLGTVKSRIRLAFGRLRRSLEADGVADAH</sequence>
<evidence type="ECO:0000256" key="3">
    <source>
        <dbReference type="ARBA" id="ARBA00023082"/>
    </source>
</evidence>
<dbReference type="InterPro" id="IPR013324">
    <property type="entry name" value="RNA_pol_sigma_r3/r4-like"/>
</dbReference>
<keyword evidence="9" id="KW-1185">Reference proteome</keyword>
<evidence type="ECO:0000256" key="5">
    <source>
        <dbReference type="SAM" id="MobiDB-lite"/>
    </source>
</evidence>
<comment type="similarity">
    <text evidence="1">Belongs to the sigma-70 factor family. ECF subfamily.</text>
</comment>
<evidence type="ECO:0000313" key="8">
    <source>
        <dbReference type="EMBL" id="TBN52625.1"/>
    </source>
</evidence>
<feature type="region of interest" description="Disordered" evidence="5">
    <location>
        <begin position="91"/>
        <end position="114"/>
    </location>
</feature>
<dbReference type="InterPro" id="IPR007627">
    <property type="entry name" value="RNA_pol_sigma70_r2"/>
</dbReference>
<dbReference type="GO" id="GO:0003677">
    <property type="term" value="F:DNA binding"/>
    <property type="evidence" value="ECO:0007669"/>
    <property type="project" value="InterPro"/>
</dbReference>
<keyword evidence="2" id="KW-0805">Transcription regulation</keyword>
<dbReference type="PANTHER" id="PTHR43133:SF62">
    <property type="entry name" value="RNA POLYMERASE SIGMA FACTOR SIGZ"/>
    <property type="match status" value="1"/>
</dbReference>
<name>A0A4Q9GGV5_9HYPH</name>
<dbReference type="EMBL" id="SIUB01000005">
    <property type="protein sequence ID" value="TBN52625.1"/>
    <property type="molecule type" value="Genomic_DNA"/>
</dbReference>
<dbReference type="Gene3D" id="1.10.1740.10">
    <property type="match status" value="1"/>
</dbReference>
<dbReference type="PANTHER" id="PTHR43133">
    <property type="entry name" value="RNA POLYMERASE ECF-TYPE SIGMA FACTO"/>
    <property type="match status" value="1"/>
</dbReference>
<accession>A0A4Q9GGV5</accession>
<keyword evidence="3" id="KW-0731">Sigma factor</keyword>
<dbReference type="InterPro" id="IPR013249">
    <property type="entry name" value="RNA_pol_sigma70_r4_t2"/>
</dbReference>
<dbReference type="InterPro" id="IPR013325">
    <property type="entry name" value="RNA_pol_sigma_r2"/>
</dbReference>
<dbReference type="NCBIfam" id="TIGR02937">
    <property type="entry name" value="sigma70-ECF"/>
    <property type="match status" value="1"/>
</dbReference>
<comment type="caution">
    <text evidence="8">The sequence shown here is derived from an EMBL/GenBank/DDBJ whole genome shotgun (WGS) entry which is preliminary data.</text>
</comment>
<evidence type="ECO:0000256" key="4">
    <source>
        <dbReference type="ARBA" id="ARBA00023163"/>
    </source>
</evidence>
<dbReference type="Gene3D" id="1.10.10.10">
    <property type="entry name" value="Winged helix-like DNA-binding domain superfamily/Winged helix DNA-binding domain"/>
    <property type="match status" value="1"/>
</dbReference>
<reference evidence="8 9" key="1">
    <citation type="submission" date="2019-02" db="EMBL/GenBank/DDBJ databases">
        <title>Hansschlegelia quercus sp. nov., a novel methylotrophic bacterium from buds of oak (Quercus robur L.).</title>
        <authorList>
            <person name="Agafonova N.V."/>
            <person name="Kaparullina E.N."/>
            <person name="Grouzdev D.S."/>
            <person name="Doronina N.V."/>
        </authorList>
    </citation>
    <scope>NUCLEOTIDE SEQUENCE [LARGE SCALE GENOMIC DNA]</scope>
    <source>
        <strain evidence="8 9">Dub</strain>
    </source>
</reference>
<organism evidence="8 9">
    <name type="scientific">Hansschlegelia quercus</name>
    <dbReference type="NCBI Taxonomy" id="2528245"/>
    <lineage>
        <taxon>Bacteria</taxon>
        <taxon>Pseudomonadati</taxon>
        <taxon>Pseudomonadota</taxon>
        <taxon>Alphaproteobacteria</taxon>
        <taxon>Hyphomicrobiales</taxon>
        <taxon>Methylopilaceae</taxon>
        <taxon>Hansschlegelia</taxon>
    </lineage>
</organism>
<dbReference type="Proteomes" id="UP000291613">
    <property type="component" value="Unassembled WGS sequence"/>
</dbReference>
<dbReference type="AlphaFoldDB" id="A0A4Q9GGV5"/>
<dbReference type="Pfam" id="PF04542">
    <property type="entry name" value="Sigma70_r2"/>
    <property type="match status" value="1"/>
</dbReference>
<proteinExistence type="inferred from homology"/>
<evidence type="ECO:0000256" key="1">
    <source>
        <dbReference type="ARBA" id="ARBA00010641"/>
    </source>
</evidence>
<feature type="domain" description="RNA polymerase sigma factor 70 region 4 type 2" evidence="7">
    <location>
        <begin position="119"/>
        <end position="167"/>
    </location>
</feature>
<dbReference type="SUPFAM" id="SSF88946">
    <property type="entry name" value="Sigma2 domain of RNA polymerase sigma factors"/>
    <property type="match status" value="1"/>
</dbReference>